<dbReference type="Pfam" id="PF02201">
    <property type="entry name" value="SWIB"/>
    <property type="match status" value="1"/>
</dbReference>
<dbReference type="InterPro" id="IPR036885">
    <property type="entry name" value="SWIB_MDM2_dom_sf"/>
</dbReference>
<dbReference type="SMART" id="SM00151">
    <property type="entry name" value="SWIB"/>
    <property type="match status" value="1"/>
</dbReference>
<comment type="caution">
    <text evidence="3">The sequence shown here is derived from an EMBL/GenBank/DDBJ whole genome shotgun (WGS) entry which is preliminary data.</text>
</comment>
<evidence type="ECO:0000259" key="2">
    <source>
        <dbReference type="PROSITE" id="PS51925"/>
    </source>
</evidence>
<dbReference type="FunCoup" id="K2R7E1">
    <property type="interactions" value="798"/>
</dbReference>
<protein>
    <recommendedName>
        <fullName evidence="2">DM2 domain-containing protein</fullName>
    </recommendedName>
</protein>
<proteinExistence type="predicted"/>
<gene>
    <name evidence="3" type="ORF">MPH_12813</name>
</gene>
<feature type="domain" description="DM2" evidence="2">
    <location>
        <begin position="279"/>
        <end position="357"/>
    </location>
</feature>
<dbReference type="eggNOG" id="KOG2570">
    <property type="taxonomic scope" value="Eukaryota"/>
</dbReference>
<dbReference type="CDD" id="cd10568">
    <property type="entry name" value="SWIB_like"/>
    <property type="match status" value="1"/>
</dbReference>
<dbReference type="Gene3D" id="1.10.245.10">
    <property type="entry name" value="SWIB/MDM2 domain"/>
    <property type="match status" value="1"/>
</dbReference>
<accession>K2R7E1</accession>
<dbReference type="EMBL" id="AHHD01000526">
    <property type="protein sequence ID" value="EKG10213.1"/>
    <property type="molecule type" value="Genomic_DNA"/>
</dbReference>
<organism evidence="3 4">
    <name type="scientific">Macrophomina phaseolina (strain MS6)</name>
    <name type="common">Charcoal rot fungus</name>
    <dbReference type="NCBI Taxonomy" id="1126212"/>
    <lineage>
        <taxon>Eukaryota</taxon>
        <taxon>Fungi</taxon>
        <taxon>Dikarya</taxon>
        <taxon>Ascomycota</taxon>
        <taxon>Pezizomycotina</taxon>
        <taxon>Dothideomycetes</taxon>
        <taxon>Dothideomycetes incertae sedis</taxon>
        <taxon>Botryosphaeriales</taxon>
        <taxon>Botryosphaeriaceae</taxon>
        <taxon>Macrophomina</taxon>
    </lineage>
</organism>
<sequence length="510" mass="57973">MPQPQRTARLSPNRRRIAFADLSVTMLRGIGPMVSTGHPQPAITPQQLHAQQQAEMQKRELAKRQSRKPTDKNMPDGIDELVVGDGVQRYRQLREAERKLDAVMMRKRLDITESSARNFTRYRTMRIWISNTAENQPWQNTSMDPDAFDFGSESQATYRVKIEGRLLDDDKDEEADKEETEAKKDGEAMEQDDGDAATKAKPGKPAGNQRTKLSHFFKQITINFDRSQSLQPDGYTSIEWKKPENSANANDAAANFDTLEFERKSDENINVTVNLFRDENPERFKLSPPLAELLGTEEDDRGGILMGIWIYVKANNLQEDEDSRKIRCDAQLKLLFENRDFVPFPEIPRLILPHLSPLPPYQLPYTIRVDKSYISPDDSTPASQHTIYDVLVPLDDPLRIAMTRITTNPQMLNQIASLDESLALAVQAIQHSKAKHSFYTAFSTDPVNFVKRWISSQQRDLEVILGEATRGGNEDVYSEEFRRGGQESVWGGERALESVGLWLAKAGKAH</sequence>
<dbReference type="Proteomes" id="UP000007129">
    <property type="component" value="Unassembled WGS sequence"/>
</dbReference>
<feature type="compositionally biased region" description="Low complexity" evidence="1">
    <location>
        <begin position="197"/>
        <end position="207"/>
    </location>
</feature>
<evidence type="ECO:0000313" key="4">
    <source>
        <dbReference type="Proteomes" id="UP000007129"/>
    </source>
</evidence>
<reference evidence="3 4" key="1">
    <citation type="journal article" date="2012" name="BMC Genomics">
        <title>Tools to kill: Genome of one of the most destructive plant pathogenic fungi Macrophomina phaseolina.</title>
        <authorList>
            <person name="Islam M.S."/>
            <person name="Haque M.S."/>
            <person name="Islam M.M."/>
            <person name="Emdad E.M."/>
            <person name="Halim A."/>
            <person name="Hossen Q.M.M."/>
            <person name="Hossain M.Z."/>
            <person name="Ahmed B."/>
            <person name="Rahim S."/>
            <person name="Rahman M.S."/>
            <person name="Alam M.M."/>
            <person name="Hou S."/>
            <person name="Wan X."/>
            <person name="Saito J.A."/>
            <person name="Alam M."/>
        </authorList>
    </citation>
    <scope>NUCLEOTIDE SEQUENCE [LARGE SCALE GENOMIC DNA]</scope>
    <source>
        <strain evidence="3 4">MS6</strain>
    </source>
</reference>
<dbReference type="PROSITE" id="PS51925">
    <property type="entry name" value="SWIB_MDM2"/>
    <property type="match status" value="1"/>
</dbReference>
<evidence type="ECO:0000313" key="3">
    <source>
        <dbReference type="EMBL" id="EKG10213.1"/>
    </source>
</evidence>
<feature type="compositionally biased region" description="Basic and acidic residues" evidence="1">
    <location>
        <begin position="56"/>
        <end position="74"/>
    </location>
</feature>
<dbReference type="SUPFAM" id="SSF47592">
    <property type="entry name" value="SWIB/MDM2 domain"/>
    <property type="match status" value="1"/>
</dbReference>
<dbReference type="InParanoid" id="K2R7E1"/>
<dbReference type="InterPro" id="IPR003121">
    <property type="entry name" value="SWIB_MDM2_domain"/>
</dbReference>
<dbReference type="HOGENOM" id="CLU_023529_2_0_1"/>
<feature type="region of interest" description="Disordered" evidence="1">
    <location>
        <begin position="164"/>
        <end position="210"/>
    </location>
</feature>
<dbReference type="AlphaFoldDB" id="K2R7E1"/>
<dbReference type="PANTHER" id="PTHR13844">
    <property type="entry name" value="SWI/SNF-RELATED MATRIX-ASSOCIATED ACTIN-DEPENDENT REGULATOR OF CHROMATIN SUBFAMILY D"/>
    <property type="match status" value="1"/>
</dbReference>
<dbReference type="VEuPathDB" id="FungiDB:MPH_12813"/>
<evidence type="ECO:0000256" key="1">
    <source>
        <dbReference type="SAM" id="MobiDB-lite"/>
    </source>
</evidence>
<dbReference type="InterPro" id="IPR019835">
    <property type="entry name" value="SWIB_domain"/>
</dbReference>
<feature type="region of interest" description="Disordered" evidence="1">
    <location>
        <begin position="51"/>
        <end position="78"/>
    </location>
</feature>
<feature type="compositionally biased region" description="Acidic residues" evidence="1">
    <location>
        <begin position="169"/>
        <end position="179"/>
    </location>
</feature>
<dbReference type="STRING" id="1126212.K2R7E1"/>
<dbReference type="OrthoDB" id="10263741at2759"/>
<name>K2R7E1_MACPH</name>